<dbReference type="EMBL" id="JAAMPT010000203">
    <property type="protein sequence ID" value="NMH24787.1"/>
    <property type="molecule type" value="Genomic_DNA"/>
</dbReference>
<keyword evidence="1" id="KW-0732">Signal</keyword>
<evidence type="ECO:0008006" key="4">
    <source>
        <dbReference type="Google" id="ProtNLM"/>
    </source>
</evidence>
<gene>
    <name evidence="2" type="ORF">G6042_05845</name>
</gene>
<feature type="chain" id="PRO_5047465501" description="PorT family protein" evidence="1">
    <location>
        <begin position="18"/>
        <end position="426"/>
    </location>
</feature>
<dbReference type="Proteomes" id="UP000767947">
    <property type="component" value="Unassembled WGS sequence"/>
</dbReference>
<comment type="caution">
    <text evidence="2">The sequence shown here is derived from an EMBL/GenBank/DDBJ whole genome shotgun (WGS) entry which is preliminary data.</text>
</comment>
<feature type="signal peptide" evidence="1">
    <location>
        <begin position="1"/>
        <end position="17"/>
    </location>
</feature>
<evidence type="ECO:0000313" key="3">
    <source>
        <dbReference type="Proteomes" id="UP000767947"/>
    </source>
</evidence>
<dbReference type="RefSeq" id="WP_169523366.1">
    <property type="nucleotide sequence ID" value="NZ_JAAMPT010000203.1"/>
</dbReference>
<evidence type="ECO:0000256" key="1">
    <source>
        <dbReference type="SAM" id="SignalP"/>
    </source>
</evidence>
<keyword evidence="3" id="KW-1185">Reference proteome</keyword>
<evidence type="ECO:0000313" key="2">
    <source>
        <dbReference type="EMBL" id="NMH24787.1"/>
    </source>
</evidence>
<organism evidence="2 3">
    <name type="scientific">Flavobacterium solisilvae</name>
    <dbReference type="NCBI Taxonomy" id="1852019"/>
    <lineage>
        <taxon>Bacteria</taxon>
        <taxon>Pseudomonadati</taxon>
        <taxon>Bacteroidota</taxon>
        <taxon>Flavobacteriia</taxon>
        <taxon>Flavobacteriales</taxon>
        <taxon>Flavobacteriaceae</taxon>
        <taxon>Flavobacterium</taxon>
    </lineage>
</organism>
<name>A0ABX1QRF1_9FLAO</name>
<protein>
    <recommendedName>
        <fullName evidence="4">PorT family protein</fullName>
    </recommendedName>
</protein>
<reference evidence="2 3" key="1">
    <citation type="submission" date="2020-02" db="EMBL/GenBank/DDBJ databases">
        <title>Flavobacterium sp. genome.</title>
        <authorList>
            <person name="Jung H.S."/>
            <person name="Baek J.H."/>
            <person name="Jeon C.O."/>
        </authorList>
    </citation>
    <scope>NUCLEOTIDE SEQUENCE [LARGE SCALE GENOMIC DNA]</scope>
    <source>
        <strain evidence="2 3">SE-s27</strain>
    </source>
</reference>
<accession>A0ABX1QRF1</accession>
<sequence length="426" mass="49307">MKAMSFALFLFTINLFAQVKFEKGYFIDNQNQKVECLIKNKDWIGTPTEIEYKLSDTSQSNTILLENINEFRIDETNHYYRRYKVLIDKNTDVPTDHFVEGAYFLRIILEGKVSLLEYPQDGLLFYEIEKGKAKQLKYKKYVDTDAKVREDNSFRKELFENLKCDNITFEKALNLKYEKRELIKFFETYNKCQNADYENLNKHKTTGKFNLKALAGINFNKNIVPNVNFVIGGGTDEKKFNPESSAQSSIALGLELEVLLPFNKNKWAIILSPTFSTYKSSSSKTYYNAMGAYYTITSPSSGGTPVTVYSTYDFRLDTEYSYSYIELPIGIRRYFYLNENSKWFVDGSYGMIFHAKKPVEKIDFEKIRTSNIEPDDIEIKTSSAVKLGLGYTFKDKYSVALNYYVSKTLSNSSGNSFSLLVSYNFL</sequence>
<proteinExistence type="predicted"/>